<dbReference type="AlphaFoldDB" id="A0A211ZM20"/>
<dbReference type="InterPro" id="IPR010985">
    <property type="entry name" value="Ribbon_hlx_hlx"/>
</dbReference>
<proteinExistence type="inferred from homology"/>
<gene>
    <name evidence="3" type="ORF">BWR60_14940</name>
</gene>
<dbReference type="InterPro" id="IPR038296">
    <property type="entry name" value="ParD_sf"/>
</dbReference>
<name>A0A211ZM20_9PROT</name>
<keyword evidence="4" id="KW-1185">Reference proteome</keyword>
<dbReference type="GO" id="GO:0006355">
    <property type="term" value="P:regulation of DNA-templated transcription"/>
    <property type="evidence" value="ECO:0007669"/>
    <property type="project" value="InterPro"/>
</dbReference>
<dbReference type="InterPro" id="IPR022789">
    <property type="entry name" value="ParD"/>
</dbReference>
<accession>A0A211ZM20</accession>
<dbReference type="STRING" id="1122125.GCA_000423185_01000"/>
<evidence type="ECO:0000313" key="3">
    <source>
        <dbReference type="EMBL" id="OWJ66321.1"/>
    </source>
</evidence>
<evidence type="ECO:0000313" key="4">
    <source>
        <dbReference type="Proteomes" id="UP000196655"/>
    </source>
</evidence>
<dbReference type="PANTHER" id="PTHR36582:SF2">
    <property type="entry name" value="ANTITOXIN PARD"/>
    <property type="match status" value="1"/>
</dbReference>
<comment type="caution">
    <text evidence="3">The sequence shown here is derived from an EMBL/GenBank/DDBJ whole genome shotgun (WGS) entry which is preliminary data.</text>
</comment>
<dbReference type="Gene3D" id="6.10.10.120">
    <property type="entry name" value="Antitoxin ParD1-like"/>
    <property type="match status" value="1"/>
</dbReference>
<dbReference type="PANTHER" id="PTHR36582">
    <property type="entry name" value="ANTITOXIN PARD"/>
    <property type="match status" value="1"/>
</dbReference>
<dbReference type="EMBL" id="NHON01000025">
    <property type="protein sequence ID" value="OWJ66321.1"/>
    <property type="molecule type" value="Genomic_DNA"/>
</dbReference>
<dbReference type="RefSeq" id="WP_088151823.1">
    <property type="nucleotide sequence ID" value="NZ_NHON01000025.1"/>
</dbReference>
<keyword evidence="2" id="KW-1277">Toxin-antitoxin system</keyword>
<reference evidence="4" key="1">
    <citation type="submission" date="2017-05" db="EMBL/GenBank/DDBJ databases">
        <authorList>
            <person name="Macchi M."/>
            <person name="Festa S."/>
            <person name="Coppotelli B.M."/>
            <person name="Morelli I.S."/>
        </authorList>
    </citation>
    <scope>NUCLEOTIDE SEQUENCE [LARGE SCALE GENOMIC DNA]</scope>
    <source>
        <strain evidence="4">I</strain>
    </source>
</reference>
<dbReference type="NCBIfam" id="TIGR02606">
    <property type="entry name" value="antidote_CC2985"/>
    <property type="match status" value="1"/>
</dbReference>
<protein>
    <submittedName>
        <fullName evidence="3">CopG family transcriptional regulator</fullName>
    </submittedName>
</protein>
<organism evidence="3 4">
    <name type="scientific">Inquilinus limosus</name>
    <dbReference type="NCBI Taxonomy" id="171674"/>
    <lineage>
        <taxon>Bacteria</taxon>
        <taxon>Pseudomonadati</taxon>
        <taxon>Pseudomonadota</taxon>
        <taxon>Alphaproteobacteria</taxon>
        <taxon>Rhodospirillales</taxon>
        <taxon>Rhodospirillaceae</taxon>
        <taxon>Inquilinus</taxon>
    </lineage>
</organism>
<comment type="similarity">
    <text evidence="1">Belongs to the ParD antitoxin family.</text>
</comment>
<dbReference type="OrthoDB" id="9811310at2"/>
<evidence type="ECO:0000256" key="2">
    <source>
        <dbReference type="ARBA" id="ARBA00022649"/>
    </source>
</evidence>
<dbReference type="Proteomes" id="UP000196655">
    <property type="component" value="Unassembled WGS sequence"/>
</dbReference>
<evidence type="ECO:0000256" key="1">
    <source>
        <dbReference type="ARBA" id="ARBA00008580"/>
    </source>
</evidence>
<dbReference type="SUPFAM" id="SSF47598">
    <property type="entry name" value="Ribbon-helix-helix"/>
    <property type="match status" value="1"/>
</dbReference>
<dbReference type="Pfam" id="PF03693">
    <property type="entry name" value="ParD_antitoxin"/>
    <property type="match status" value="1"/>
</dbReference>
<sequence>MPTRNVVVTDHQAELIEGLVRSGRYQNASEVLREGLRLVEQREQEDAARLERLRAAVDVGIAAMERGEYTEFDSMDDLERHMNAIAEKAIAGALKSGSAD</sequence>